<evidence type="ECO:0000256" key="1">
    <source>
        <dbReference type="SAM" id="Phobius"/>
    </source>
</evidence>
<reference evidence="3 4" key="1">
    <citation type="submission" date="2018-09" db="EMBL/GenBank/DDBJ databases">
        <title>Genomic Encyclopedia of Archaeal and Bacterial Type Strains, Phase II (KMG-II): from individual species to whole genera.</title>
        <authorList>
            <person name="Goeker M."/>
        </authorList>
    </citation>
    <scope>NUCLEOTIDE SEQUENCE [LARGE SCALE GENOMIC DNA]</scope>
    <source>
        <strain evidence="3 4">DSM 26283</strain>
    </source>
</reference>
<dbReference type="EMBL" id="RAQJ01000002">
    <property type="protein sequence ID" value="RKE95379.1"/>
    <property type="molecule type" value="Genomic_DNA"/>
</dbReference>
<feature type="transmembrane region" description="Helical" evidence="1">
    <location>
        <begin position="12"/>
        <end position="33"/>
    </location>
</feature>
<keyword evidence="1" id="KW-1133">Transmembrane helix</keyword>
<gene>
    <name evidence="3" type="ORF">BXY80_1566</name>
</gene>
<sequence>MIKFLKKYKAFLIGFIIIIPIFYILDSIGLILLPEERTYEIIIYAIIWGVLIALPIHNFNYLKRKRKMVLKVLYLIALFFIALLVDSYMSMPDNPITFILLIVFWFGFAYILIPKFIKKYWKLITLIYAPLFLYFIYLRLFSGGLEAYLKIKEDFPFYSFFLPIPILFLVWLFEQWKWIQNLKAEKAKTEISLLRSQINPHFFFNTLNNLYALTIKNSKQAPEVILKLSDMMRYTIYEGEKETVKILDEIDYLHNYIELHKIRYKKSVDITFNHSNIDPGLNVAPLLYIILLENAFKHGVETLSENAYINIYLFEDNDFIYFKIKNNFDPKEAQESNGIGLHNLKRRLSLLYKEKHQLSVDRTKNTHQTTLKILKHA</sequence>
<dbReference type="Gene3D" id="3.30.565.10">
    <property type="entry name" value="Histidine kinase-like ATPase, C-terminal domain"/>
    <property type="match status" value="1"/>
</dbReference>
<evidence type="ECO:0000259" key="2">
    <source>
        <dbReference type="Pfam" id="PF06580"/>
    </source>
</evidence>
<keyword evidence="3" id="KW-0808">Transferase</keyword>
<protein>
    <submittedName>
        <fullName evidence="3">Histidine kinase</fullName>
    </submittedName>
</protein>
<feature type="transmembrane region" description="Helical" evidence="1">
    <location>
        <begin position="157"/>
        <end position="173"/>
    </location>
</feature>
<dbReference type="SUPFAM" id="SSF55874">
    <property type="entry name" value="ATPase domain of HSP90 chaperone/DNA topoisomerase II/histidine kinase"/>
    <property type="match status" value="1"/>
</dbReference>
<dbReference type="AlphaFoldDB" id="A0A420DMJ3"/>
<dbReference type="Pfam" id="PF06580">
    <property type="entry name" value="His_kinase"/>
    <property type="match status" value="1"/>
</dbReference>
<keyword evidence="1" id="KW-0472">Membrane</keyword>
<proteinExistence type="predicted"/>
<dbReference type="PANTHER" id="PTHR34220:SF7">
    <property type="entry name" value="SENSOR HISTIDINE KINASE YPDA"/>
    <property type="match status" value="1"/>
</dbReference>
<comment type="caution">
    <text evidence="3">The sequence shown here is derived from an EMBL/GenBank/DDBJ whole genome shotgun (WGS) entry which is preliminary data.</text>
</comment>
<feature type="transmembrane region" description="Helical" evidence="1">
    <location>
        <begin position="95"/>
        <end position="113"/>
    </location>
</feature>
<name>A0A420DMJ3_9FLAO</name>
<evidence type="ECO:0000313" key="4">
    <source>
        <dbReference type="Proteomes" id="UP000284892"/>
    </source>
</evidence>
<dbReference type="InterPro" id="IPR036890">
    <property type="entry name" value="HATPase_C_sf"/>
</dbReference>
<accession>A0A420DMJ3</accession>
<keyword evidence="3" id="KW-0418">Kinase</keyword>
<dbReference type="PANTHER" id="PTHR34220">
    <property type="entry name" value="SENSOR HISTIDINE KINASE YPDA"/>
    <property type="match status" value="1"/>
</dbReference>
<keyword evidence="1" id="KW-0812">Transmembrane</keyword>
<dbReference type="GO" id="GO:0000155">
    <property type="term" value="F:phosphorelay sensor kinase activity"/>
    <property type="evidence" value="ECO:0007669"/>
    <property type="project" value="InterPro"/>
</dbReference>
<feature type="transmembrane region" description="Helical" evidence="1">
    <location>
        <begin position="120"/>
        <end position="137"/>
    </location>
</feature>
<feature type="transmembrane region" description="Helical" evidence="1">
    <location>
        <begin position="39"/>
        <end position="56"/>
    </location>
</feature>
<dbReference type="Proteomes" id="UP000284892">
    <property type="component" value="Unassembled WGS sequence"/>
</dbReference>
<keyword evidence="4" id="KW-1185">Reference proteome</keyword>
<organism evidence="3 4">
    <name type="scientific">Ichthyenterobacterium magnum</name>
    <dbReference type="NCBI Taxonomy" id="1230530"/>
    <lineage>
        <taxon>Bacteria</taxon>
        <taxon>Pseudomonadati</taxon>
        <taxon>Bacteroidota</taxon>
        <taxon>Flavobacteriia</taxon>
        <taxon>Flavobacteriales</taxon>
        <taxon>Flavobacteriaceae</taxon>
        <taxon>Ichthyenterobacterium</taxon>
    </lineage>
</organism>
<feature type="domain" description="Signal transduction histidine kinase internal region" evidence="2">
    <location>
        <begin position="190"/>
        <end position="267"/>
    </location>
</feature>
<dbReference type="OrthoDB" id="9809908at2"/>
<feature type="transmembrane region" description="Helical" evidence="1">
    <location>
        <begin position="68"/>
        <end position="89"/>
    </location>
</feature>
<dbReference type="InterPro" id="IPR010559">
    <property type="entry name" value="Sig_transdc_His_kin_internal"/>
</dbReference>
<dbReference type="InterPro" id="IPR050640">
    <property type="entry name" value="Bact_2-comp_sensor_kinase"/>
</dbReference>
<evidence type="ECO:0000313" key="3">
    <source>
        <dbReference type="EMBL" id="RKE95379.1"/>
    </source>
</evidence>
<dbReference type="RefSeq" id="WP_120200689.1">
    <property type="nucleotide sequence ID" value="NZ_RAQJ01000002.1"/>
</dbReference>
<dbReference type="GO" id="GO:0016020">
    <property type="term" value="C:membrane"/>
    <property type="evidence" value="ECO:0007669"/>
    <property type="project" value="InterPro"/>
</dbReference>